<evidence type="ECO:0008006" key="4">
    <source>
        <dbReference type="Google" id="ProtNLM"/>
    </source>
</evidence>
<gene>
    <name evidence="2" type="ORF">GN244_ATG12659</name>
</gene>
<accession>A0A833SKX2</accession>
<name>A0A833SKX2_PHYIN</name>
<sequence>MVAATVAATVALAVATTLTGTVAKPTGVIEETIGAVETEPEMGAEGDELLQVSRVPDAPEYVVEAVSVEVGSVAAEVVETVAVVEEIVDAVSAMKGAAISVYEPEVLEPATETIVADPDVEAAMENLVTDVVSGAAIAMEPVVSDDSRAAETTETAPDVLEEAAVPAETKLQTDDIDTSVEVGSVAAEVVETAAQAQHAEYETGGYFALVGDNQEGD</sequence>
<dbReference type="AlphaFoldDB" id="A0A833SKX2"/>
<keyword evidence="3" id="KW-1185">Reference proteome</keyword>
<organism evidence="2 3">
    <name type="scientific">Phytophthora infestans</name>
    <name type="common">Potato late blight agent</name>
    <name type="synonym">Botrytis infestans</name>
    <dbReference type="NCBI Taxonomy" id="4787"/>
    <lineage>
        <taxon>Eukaryota</taxon>
        <taxon>Sar</taxon>
        <taxon>Stramenopiles</taxon>
        <taxon>Oomycota</taxon>
        <taxon>Peronosporomycetes</taxon>
        <taxon>Peronosporales</taxon>
        <taxon>Peronosporaceae</taxon>
        <taxon>Phytophthora</taxon>
    </lineage>
</organism>
<evidence type="ECO:0000313" key="2">
    <source>
        <dbReference type="EMBL" id="KAF4035333.1"/>
    </source>
</evidence>
<reference evidence="2" key="1">
    <citation type="submission" date="2020-04" db="EMBL/GenBank/DDBJ databases">
        <title>Hybrid Assembly of Korean Phytophthora infestans isolates.</title>
        <authorList>
            <person name="Prokchorchik M."/>
            <person name="Lee Y."/>
            <person name="Seo J."/>
            <person name="Cho J.-H."/>
            <person name="Park Y.-E."/>
            <person name="Jang D.-C."/>
            <person name="Im J.-S."/>
            <person name="Choi J.-G."/>
            <person name="Park H.-J."/>
            <person name="Lee G.-B."/>
            <person name="Lee Y.-G."/>
            <person name="Hong S.-Y."/>
            <person name="Cho K."/>
            <person name="Sohn K.H."/>
        </authorList>
    </citation>
    <scope>NUCLEOTIDE SEQUENCE</scope>
    <source>
        <strain evidence="2">KR_1_A1</strain>
    </source>
</reference>
<dbReference type="Proteomes" id="UP000602510">
    <property type="component" value="Unassembled WGS sequence"/>
</dbReference>
<feature type="signal peptide" evidence="1">
    <location>
        <begin position="1"/>
        <end position="23"/>
    </location>
</feature>
<evidence type="ECO:0000256" key="1">
    <source>
        <dbReference type="SAM" id="SignalP"/>
    </source>
</evidence>
<keyword evidence="1" id="KW-0732">Signal</keyword>
<protein>
    <recommendedName>
        <fullName evidence="4">Secreted RxLR effector peptide protein</fullName>
    </recommendedName>
</protein>
<dbReference type="EMBL" id="WSZM01000324">
    <property type="protein sequence ID" value="KAF4035333.1"/>
    <property type="molecule type" value="Genomic_DNA"/>
</dbReference>
<proteinExistence type="predicted"/>
<evidence type="ECO:0000313" key="3">
    <source>
        <dbReference type="Proteomes" id="UP000602510"/>
    </source>
</evidence>
<comment type="caution">
    <text evidence="2">The sequence shown here is derived from an EMBL/GenBank/DDBJ whole genome shotgun (WGS) entry which is preliminary data.</text>
</comment>
<feature type="chain" id="PRO_5032293387" description="Secreted RxLR effector peptide protein" evidence="1">
    <location>
        <begin position="24"/>
        <end position="217"/>
    </location>
</feature>